<dbReference type="InterPro" id="IPR032675">
    <property type="entry name" value="LRR_dom_sf"/>
</dbReference>
<dbReference type="EMBL" id="JBFOLJ010000007">
    <property type="protein sequence ID" value="KAL2521623.1"/>
    <property type="molecule type" value="Genomic_DNA"/>
</dbReference>
<dbReference type="Proteomes" id="UP001604277">
    <property type="component" value="Unassembled WGS sequence"/>
</dbReference>
<dbReference type="AlphaFoldDB" id="A0ABD1U9B9"/>
<proteinExistence type="predicted"/>
<gene>
    <name evidence="1" type="ORF">Fot_25546</name>
</gene>
<comment type="caution">
    <text evidence="1">The sequence shown here is derived from an EMBL/GenBank/DDBJ whole genome shotgun (WGS) entry which is preliminary data.</text>
</comment>
<reference evidence="2" key="1">
    <citation type="submission" date="2024-07" db="EMBL/GenBank/DDBJ databases">
        <title>Two chromosome-level genome assemblies of Korean endemic species Abeliophyllum distichum and Forsythia ovata (Oleaceae).</title>
        <authorList>
            <person name="Jang H."/>
        </authorList>
    </citation>
    <scope>NUCLEOTIDE SEQUENCE [LARGE SCALE GENOMIC DNA]</scope>
</reference>
<dbReference type="Gene3D" id="3.80.10.10">
    <property type="entry name" value="Ribonuclease Inhibitor"/>
    <property type="match status" value="1"/>
</dbReference>
<evidence type="ECO:0000313" key="2">
    <source>
        <dbReference type="Proteomes" id="UP001604277"/>
    </source>
</evidence>
<accession>A0ABD1U9B9</accession>
<name>A0ABD1U9B9_9LAMI</name>
<keyword evidence="2" id="KW-1185">Reference proteome</keyword>
<sequence>MEETEGIFLDNHKPKWGVGRNYEPIKDSDPRPPSDPIFLNHPVSLQLFENEFIGEFPAELGEFKKLVNLSLYTNKLTGQLPKKLGLWADFDYIDVFENYLKVRYHRKCARDGP</sequence>
<protein>
    <submittedName>
        <fullName evidence="1">Receptor-like protein kinase HAIKU2</fullName>
    </submittedName>
</protein>
<organism evidence="1 2">
    <name type="scientific">Forsythia ovata</name>
    <dbReference type="NCBI Taxonomy" id="205694"/>
    <lineage>
        <taxon>Eukaryota</taxon>
        <taxon>Viridiplantae</taxon>
        <taxon>Streptophyta</taxon>
        <taxon>Embryophyta</taxon>
        <taxon>Tracheophyta</taxon>
        <taxon>Spermatophyta</taxon>
        <taxon>Magnoliopsida</taxon>
        <taxon>eudicotyledons</taxon>
        <taxon>Gunneridae</taxon>
        <taxon>Pentapetalae</taxon>
        <taxon>asterids</taxon>
        <taxon>lamiids</taxon>
        <taxon>Lamiales</taxon>
        <taxon>Oleaceae</taxon>
        <taxon>Forsythieae</taxon>
        <taxon>Forsythia</taxon>
    </lineage>
</organism>
<evidence type="ECO:0000313" key="1">
    <source>
        <dbReference type="EMBL" id="KAL2521623.1"/>
    </source>
</evidence>
<dbReference type="SUPFAM" id="SSF52058">
    <property type="entry name" value="L domain-like"/>
    <property type="match status" value="1"/>
</dbReference>